<dbReference type="RefSeq" id="WP_129832729.1">
    <property type="nucleotide sequence ID" value="NZ_CP035704.1"/>
</dbReference>
<dbReference type="InterPro" id="IPR031107">
    <property type="entry name" value="Small_HSP"/>
</dbReference>
<proteinExistence type="inferred from homology"/>
<sequence>MYNLHYRTAHPHFKQVLNTLFANAPTDAAAKANTGEWIPRVDIKEESDRFVILADIPGIDPNDIEVNMDKGVLSIKGTRAADASVDGEKFTRVERVRGSFQRQFALPDTANAEGITAVGKFGVLEISIPKNPQSAPRRISISH</sequence>
<protein>
    <submittedName>
        <fullName evidence="4">Hsp20/alpha crystallin family protein</fullName>
    </submittedName>
</protein>
<evidence type="ECO:0000259" key="3">
    <source>
        <dbReference type="PROSITE" id="PS01031"/>
    </source>
</evidence>
<gene>
    <name evidence="4" type="ORF">ELE36_08880</name>
</gene>
<dbReference type="SUPFAM" id="SSF49764">
    <property type="entry name" value="HSP20-like chaperones"/>
    <property type="match status" value="1"/>
</dbReference>
<dbReference type="Proteomes" id="UP000291562">
    <property type="component" value="Chromosome"/>
</dbReference>
<feature type="domain" description="SHSP" evidence="3">
    <location>
        <begin position="32"/>
        <end position="143"/>
    </location>
</feature>
<evidence type="ECO:0000256" key="1">
    <source>
        <dbReference type="PROSITE-ProRule" id="PRU00285"/>
    </source>
</evidence>
<dbReference type="Gene3D" id="2.60.40.790">
    <property type="match status" value="1"/>
</dbReference>
<dbReference type="Pfam" id="PF00011">
    <property type="entry name" value="HSP20"/>
    <property type="match status" value="1"/>
</dbReference>
<dbReference type="InterPro" id="IPR008978">
    <property type="entry name" value="HSP20-like_chaperone"/>
</dbReference>
<organism evidence="4 5">
    <name type="scientific">Pseudolysobacter antarcticus</name>
    <dbReference type="NCBI Taxonomy" id="2511995"/>
    <lineage>
        <taxon>Bacteria</taxon>
        <taxon>Pseudomonadati</taxon>
        <taxon>Pseudomonadota</taxon>
        <taxon>Gammaproteobacteria</taxon>
        <taxon>Lysobacterales</taxon>
        <taxon>Rhodanobacteraceae</taxon>
        <taxon>Pseudolysobacter</taxon>
    </lineage>
</organism>
<dbReference type="KEGG" id="xbc:ELE36_08880"/>
<evidence type="ECO:0000313" key="4">
    <source>
        <dbReference type="EMBL" id="QBB70471.1"/>
    </source>
</evidence>
<dbReference type="PROSITE" id="PS01031">
    <property type="entry name" value="SHSP"/>
    <property type="match status" value="1"/>
</dbReference>
<keyword evidence="5" id="KW-1185">Reference proteome</keyword>
<dbReference type="EMBL" id="CP035704">
    <property type="protein sequence ID" value="QBB70471.1"/>
    <property type="molecule type" value="Genomic_DNA"/>
</dbReference>
<dbReference type="AlphaFoldDB" id="A0A411HJ14"/>
<dbReference type="InterPro" id="IPR002068">
    <property type="entry name" value="A-crystallin/Hsp20_dom"/>
</dbReference>
<comment type="similarity">
    <text evidence="1 2">Belongs to the small heat shock protein (HSP20) family.</text>
</comment>
<reference evidence="4 5" key="1">
    <citation type="submission" date="2019-01" db="EMBL/GenBank/DDBJ databases">
        <title>Pseudolysobacter antarctica gen. nov., sp. nov., isolated from Fildes Peninsula, Antarctica.</title>
        <authorList>
            <person name="Wei Z."/>
            <person name="Peng F."/>
        </authorList>
    </citation>
    <scope>NUCLEOTIDE SEQUENCE [LARGE SCALE GENOMIC DNA]</scope>
    <source>
        <strain evidence="4 5">AQ6-296</strain>
    </source>
</reference>
<dbReference type="CDD" id="cd06464">
    <property type="entry name" value="ACD_sHsps-like"/>
    <property type="match status" value="1"/>
</dbReference>
<name>A0A411HJ14_9GAMM</name>
<dbReference type="PANTHER" id="PTHR11527">
    <property type="entry name" value="HEAT-SHOCK PROTEIN 20 FAMILY MEMBER"/>
    <property type="match status" value="1"/>
</dbReference>
<evidence type="ECO:0000313" key="5">
    <source>
        <dbReference type="Proteomes" id="UP000291562"/>
    </source>
</evidence>
<accession>A0A411HJ14</accession>
<evidence type="ECO:0000256" key="2">
    <source>
        <dbReference type="RuleBase" id="RU003616"/>
    </source>
</evidence>
<dbReference type="OrthoDB" id="9792695at2"/>